<dbReference type="AlphaFoldDB" id="A0A7V4G801"/>
<gene>
    <name evidence="2" type="ORF">ENT08_04975</name>
</gene>
<dbReference type="SUPFAM" id="SSF47473">
    <property type="entry name" value="EF-hand"/>
    <property type="match status" value="1"/>
</dbReference>
<dbReference type="InterPro" id="IPR011992">
    <property type="entry name" value="EF-hand-dom_pair"/>
</dbReference>
<name>A0A7V4G801_9BACT</name>
<feature type="signal peptide" evidence="1">
    <location>
        <begin position="1"/>
        <end position="21"/>
    </location>
</feature>
<dbReference type="Gene3D" id="1.10.238.10">
    <property type="entry name" value="EF-hand"/>
    <property type="match status" value="1"/>
</dbReference>
<sequence>MQYLRFFLVAVFLAVAACASAPPAPSSGEASLTRSEFRALCRALGAEDGKLSREQFIAQAKDKKAAAELFDACDTKKKGYLTEEDVRPDYMQNLKQQVIRLTEPGFRR</sequence>
<dbReference type="EMBL" id="DSXI01000295">
    <property type="protein sequence ID" value="HGS05080.1"/>
    <property type="molecule type" value="Genomic_DNA"/>
</dbReference>
<protein>
    <recommendedName>
        <fullName evidence="3">EF-hand domain-containing protein</fullName>
    </recommendedName>
</protein>
<evidence type="ECO:0000313" key="2">
    <source>
        <dbReference type="EMBL" id="HGS05080.1"/>
    </source>
</evidence>
<dbReference type="PROSITE" id="PS51257">
    <property type="entry name" value="PROKAR_LIPOPROTEIN"/>
    <property type="match status" value="1"/>
</dbReference>
<accession>A0A7V4G801</accession>
<comment type="caution">
    <text evidence="2">The sequence shown here is derived from an EMBL/GenBank/DDBJ whole genome shotgun (WGS) entry which is preliminary data.</text>
</comment>
<keyword evidence="1" id="KW-0732">Signal</keyword>
<evidence type="ECO:0008006" key="3">
    <source>
        <dbReference type="Google" id="ProtNLM"/>
    </source>
</evidence>
<evidence type="ECO:0000256" key="1">
    <source>
        <dbReference type="SAM" id="SignalP"/>
    </source>
</evidence>
<organism evidence="2">
    <name type="scientific">Desulfobacca acetoxidans</name>
    <dbReference type="NCBI Taxonomy" id="60893"/>
    <lineage>
        <taxon>Bacteria</taxon>
        <taxon>Pseudomonadati</taxon>
        <taxon>Thermodesulfobacteriota</taxon>
        <taxon>Desulfobaccia</taxon>
        <taxon>Desulfobaccales</taxon>
        <taxon>Desulfobaccaceae</taxon>
        <taxon>Desulfobacca</taxon>
    </lineage>
</organism>
<reference evidence="2" key="1">
    <citation type="journal article" date="2020" name="mSystems">
        <title>Genome- and Community-Level Interaction Insights into Carbon Utilization and Element Cycling Functions of Hydrothermarchaeota in Hydrothermal Sediment.</title>
        <authorList>
            <person name="Zhou Z."/>
            <person name="Liu Y."/>
            <person name="Xu W."/>
            <person name="Pan J."/>
            <person name="Luo Z.H."/>
            <person name="Li M."/>
        </authorList>
    </citation>
    <scope>NUCLEOTIDE SEQUENCE [LARGE SCALE GENOMIC DNA]</scope>
    <source>
        <strain evidence="2">SpSt-548</strain>
    </source>
</reference>
<feature type="chain" id="PRO_5031310628" description="EF-hand domain-containing protein" evidence="1">
    <location>
        <begin position="22"/>
        <end position="108"/>
    </location>
</feature>
<proteinExistence type="predicted"/>